<comment type="caution">
    <text evidence="15">The sequence shown here is derived from an EMBL/GenBank/DDBJ whole genome shotgun (WGS) entry which is preliminary data.</text>
</comment>
<keyword evidence="6" id="KW-0256">Endoplasmic reticulum</keyword>
<dbReference type="GO" id="GO:0048038">
    <property type="term" value="F:quinone binding"/>
    <property type="evidence" value="ECO:0007669"/>
    <property type="project" value="UniProtKB-KW"/>
</dbReference>
<dbReference type="GeneID" id="40320994"/>
<evidence type="ECO:0000256" key="6">
    <source>
        <dbReference type="ARBA" id="ARBA00022824"/>
    </source>
</evidence>
<feature type="chain" id="PRO_5019152006" description="vitamin-K-epoxide reductase (warfarin-sensitive)" evidence="13">
    <location>
        <begin position="23"/>
        <end position="165"/>
    </location>
</feature>
<dbReference type="Gene3D" id="1.20.1440.130">
    <property type="entry name" value="VKOR domain"/>
    <property type="match status" value="1"/>
</dbReference>
<evidence type="ECO:0000259" key="14">
    <source>
        <dbReference type="SMART" id="SM00756"/>
    </source>
</evidence>
<proteinExistence type="inferred from homology"/>
<evidence type="ECO:0000256" key="7">
    <source>
        <dbReference type="ARBA" id="ARBA00022989"/>
    </source>
</evidence>
<dbReference type="PANTHER" id="PTHR14519:SF5">
    <property type="entry name" value="VITAMIN K EPOXIDE REDUCTASE COMPLEX SUBUNIT 1-LIKE PROTEIN 1"/>
    <property type="match status" value="1"/>
</dbReference>
<evidence type="ECO:0000256" key="12">
    <source>
        <dbReference type="SAM" id="Phobius"/>
    </source>
</evidence>
<evidence type="ECO:0000256" key="3">
    <source>
        <dbReference type="ARBA" id="ARBA00012278"/>
    </source>
</evidence>
<dbReference type="SMART" id="SM00756">
    <property type="entry name" value="VKc"/>
    <property type="match status" value="1"/>
</dbReference>
<evidence type="ECO:0000256" key="2">
    <source>
        <dbReference type="ARBA" id="ARBA00006214"/>
    </source>
</evidence>
<organism evidence="15 16">
    <name type="scientific">Trypanosoma conorhini</name>
    <dbReference type="NCBI Taxonomy" id="83891"/>
    <lineage>
        <taxon>Eukaryota</taxon>
        <taxon>Discoba</taxon>
        <taxon>Euglenozoa</taxon>
        <taxon>Kinetoplastea</taxon>
        <taxon>Metakinetoplastina</taxon>
        <taxon>Trypanosomatida</taxon>
        <taxon>Trypanosomatidae</taxon>
        <taxon>Trypanosoma</taxon>
    </lineage>
</organism>
<dbReference type="EC" id="1.17.4.4" evidence="3"/>
<dbReference type="EMBL" id="MKKU01000568">
    <property type="protein sequence ID" value="RNF07348.1"/>
    <property type="molecule type" value="Genomic_DNA"/>
</dbReference>
<dbReference type="GO" id="GO:0042373">
    <property type="term" value="P:vitamin K metabolic process"/>
    <property type="evidence" value="ECO:0007669"/>
    <property type="project" value="InterPro"/>
</dbReference>
<keyword evidence="10" id="KW-1015">Disulfide bond</keyword>
<evidence type="ECO:0000313" key="16">
    <source>
        <dbReference type="Proteomes" id="UP000284403"/>
    </source>
</evidence>
<dbReference type="OrthoDB" id="17010at2759"/>
<dbReference type="Pfam" id="PF07884">
    <property type="entry name" value="VKOR"/>
    <property type="match status" value="1"/>
</dbReference>
<feature type="transmembrane region" description="Helical" evidence="12">
    <location>
        <begin position="93"/>
        <end position="115"/>
    </location>
</feature>
<evidence type="ECO:0000256" key="13">
    <source>
        <dbReference type="SAM" id="SignalP"/>
    </source>
</evidence>
<comment type="subcellular location">
    <subcellularLocation>
        <location evidence="1">Endoplasmic reticulum membrane</location>
        <topology evidence="1">Multi-pass membrane protein</topology>
    </subcellularLocation>
</comment>
<dbReference type="Proteomes" id="UP000284403">
    <property type="component" value="Unassembled WGS sequence"/>
</dbReference>
<evidence type="ECO:0000256" key="10">
    <source>
        <dbReference type="ARBA" id="ARBA00023157"/>
    </source>
</evidence>
<name>A0A422NPC1_9TRYP</name>
<dbReference type="GO" id="GO:0005789">
    <property type="term" value="C:endoplasmic reticulum membrane"/>
    <property type="evidence" value="ECO:0007669"/>
    <property type="project" value="UniProtKB-SubCell"/>
</dbReference>
<sequence>MSRVSRLLPVLVMLGFLLSGYAYHVERRFARAKELGEAYRAYCDVGAFSCTRVFSSAQGSLTQFIGLPPVSNAALGMLFYLLELAACRSPTLIFVMSAASCVASLGLFFLLTVVLRDLCLVCCSTYVVNGLTCLAAWRWRRQTTTAAPDAKQRRNEKEKKRKTVK</sequence>
<keyword evidence="4 12" id="KW-0812">Transmembrane</keyword>
<keyword evidence="5" id="KW-0874">Quinone</keyword>
<evidence type="ECO:0000256" key="9">
    <source>
        <dbReference type="ARBA" id="ARBA00023136"/>
    </source>
</evidence>
<keyword evidence="16" id="KW-1185">Reference proteome</keyword>
<dbReference type="InterPro" id="IPR038354">
    <property type="entry name" value="VKOR_sf"/>
</dbReference>
<dbReference type="RefSeq" id="XP_029225642.1">
    <property type="nucleotide sequence ID" value="XM_029374249.1"/>
</dbReference>
<evidence type="ECO:0000256" key="4">
    <source>
        <dbReference type="ARBA" id="ARBA00022692"/>
    </source>
</evidence>
<feature type="domain" description="Vitamin K epoxide reductase" evidence="14">
    <location>
        <begin position="1"/>
        <end position="140"/>
    </location>
</feature>
<comment type="similarity">
    <text evidence="2">Belongs to the VKOR family.</text>
</comment>
<dbReference type="InterPro" id="IPR042406">
    <property type="entry name" value="VKORC1/VKORC1L1"/>
</dbReference>
<reference evidence="15 16" key="1">
    <citation type="journal article" date="2018" name="BMC Genomics">
        <title>Genomic comparison of Trypanosoma conorhini and Trypanosoma rangeli to Trypanosoma cruzi strains of high and low virulence.</title>
        <authorList>
            <person name="Bradwell K.R."/>
            <person name="Koparde V.N."/>
            <person name="Matveyev A.V."/>
            <person name="Serrano M.G."/>
            <person name="Alves J.M."/>
            <person name="Parikh H."/>
            <person name="Huang B."/>
            <person name="Lee V."/>
            <person name="Espinosa-Alvarez O."/>
            <person name="Ortiz P.A."/>
            <person name="Costa-Martins A.G."/>
            <person name="Teixeira M.M."/>
            <person name="Buck G.A."/>
        </authorList>
    </citation>
    <scope>NUCLEOTIDE SEQUENCE [LARGE SCALE GENOMIC DNA]</scope>
    <source>
        <strain evidence="15 16">025E</strain>
    </source>
</reference>
<feature type="transmembrane region" description="Helical" evidence="12">
    <location>
        <begin position="61"/>
        <end position="81"/>
    </location>
</feature>
<dbReference type="GO" id="GO:0047057">
    <property type="term" value="F:vitamin-K-epoxide reductase (warfarin-sensitive) activity"/>
    <property type="evidence" value="ECO:0007669"/>
    <property type="project" value="UniProtKB-EC"/>
</dbReference>
<evidence type="ECO:0000256" key="8">
    <source>
        <dbReference type="ARBA" id="ARBA00023002"/>
    </source>
</evidence>
<gene>
    <name evidence="15" type="ORF">Tco025E_07383</name>
</gene>
<evidence type="ECO:0000256" key="1">
    <source>
        <dbReference type="ARBA" id="ARBA00004477"/>
    </source>
</evidence>
<evidence type="ECO:0000256" key="11">
    <source>
        <dbReference type="ARBA" id="ARBA00023284"/>
    </source>
</evidence>
<keyword evidence="13" id="KW-0732">Signal</keyword>
<accession>A0A422NPC1</accession>
<dbReference type="PANTHER" id="PTHR14519">
    <property type="entry name" value="VITAMIN K EPOXIDE REDUCTASE COMPLEX, SUBUNIT 1"/>
    <property type="match status" value="1"/>
</dbReference>
<keyword evidence="7 12" id="KW-1133">Transmembrane helix</keyword>
<feature type="signal peptide" evidence="13">
    <location>
        <begin position="1"/>
        <end position="22"/>
    </location>
</feature>
<dbReference type="AlphaFoldDB" id="A0A422NPC1"/>
<keyword evidence="9 12" id="KW-0472">Membrane</keyword>
<evidence type="ECO:0000256" key="5">
    <source>
        <dbReference type="ARBA" id="ARBA00022719"/>
    </source>
</evidence>
<evidence type="ECO:0000313" key="15">
    <source>
        <dbReference type="EMBL" id="RNF07348.1"/>
    </source>
</evidence>
<dbReference type="CDD" id="cd12917">
    <property type="entry name" value="VKOR_euk"/>
    <property type="match status" value="1"/>
</dbReference>
<keyword evidence="8" id="KW-0560">Oxidoreductase</keyword>
<keyword evidence="11" id="KW-0676">Redox-active center</keyword>
<protein>
    <recommendedName>
        <fullName evidence="3">vitamin-K-epoxide reductase (warfarin-sensitive)</fullName>
        <ecNumber evidence="3">1.17.4.4</ecNumber>
    </recommendedName>
</protein>
<dbReference type="InterPro" id="IPR012932">
    <property type="entry name" value="VKOR"/>
</dbReference>